<organism evidence="2 3">
    <name type="scientific">Paralimibaculum aggregatum</name>
    <dbReference type="NCBI Taxonomy" id="3036245"/>
    <lineage>
        <taxon>Bacteria</taxon>
        <taxon>Pseudomonadati</taxon>
        <taxon>Pseudomonadota</taxon>
        <taxon>Alphaproteobacteria</taxon>
        <taxon>Rhodobacterales</taxon>
        <taxon>Paracoccaceae</taxon>
        <taxon>Paralimibaculum</taxon>
    </lineage>
</organism>
<feature type="transmembrane region" description="Helical" evidence="1">
    <location>
        <begin position="53"/>
        <end position="71"/>
    </location>
</feature>
<feature type="transmembrane region" description="Helical" evidence="1">
    <location>
        <begin position="25"/>
        <end position="47"/>
    </location>
</feature>
<comment type="caution">
    <text evidence="2">The sequence shown here is derived from an EMBL/GenBank/DDBJ whole genome shotgun (WGS) entry which is preliminary data.</text>
</comment>
<evidence type="ECO:0000256" key="1">
    <source>
        <dbReference type="SAM" id="Phobius"/>
    </source>
</evidence>
<reference evidence="2 3" key="1">
    <citation type="submission" date="2023-04" db="EMBL/GenBank/DDBJ databases">
        <title>Marinoamorphus aggregata gen. nov., sp. Nov., isolate from tissue of brittle star Ophioplocus japonicus.</title>
        <authorList>
            <person name="Kawano K."/>
            <person name="Sawayama S."/>
            <person name="Nakagawa S."/>
        </authorList>
    </citation>
    <scope>NUCLEOTIDE SEQUENCE [LARGE SCALE GENOMIC DNA]</scope>
    <source>
        <strain evidence="2 3">NKW23</strain>
    </source>
</reference>
<accession>A0ABQ6LJZ5</accession>
<keyword evidence="1" id="KW-1133">Transmembrane helix</keyword>
<sequence length="87" mass="9741">MADGDHWFEPKSHGYGAKPANWKGWAATGVFVAVMVALAWVFVMAPGEGGPRILTWLAIQTPVLVGFLWLARHKTRGGWKWHWGSRK</sequence>
<proteinExistence type="predicted"/>
<gene>
    <name evidence="2" type="ORF">LNKW23_27930</name>
</gene>
<keyword evidence="1" id="KW-0812">Transmembrane</keyword>
<evidence type="ECO:0008006" key="4">
    <source>
        <dbReference type="Google" id="ProtNLM"/>
    </source>
</evidence>
<evidence type="ECO:0000313" key="2">
    <source>
        <dbReference type="EMBL" id="GMG83580.1"/>
    </source>
</evidence>
<evidence type="ECO:0000313" key="3">
    <source>
        <dbReference type="Proteomes" id="UP001239909"/>
    </source>
</evidence>
<dbReference type="Proteomes" id="UP001239909">
    <property type="component" value="Unassembled WGS sequence"/>
</dbReference>
<protein>
    <recommendedName>
        <fullName evidence="4">DUF2530 domain-containing protein</fullName>
    </recommendedName>
</protein>
<dbReference type="RefSeq" id="WP_285672372.1">
    <property type="nucleotide sequence ID" value="NZ_BSYI01000021.1"/>
</dbReference>
<keyword evidence="1" id="KW-0472">Membrane</keyword>
<keyword evidence="3" id="KW-1185">Reference proteome</keyword>
<dbReference type="EMBL" id="BSYI01000021">
    <property type="protein sequence ID" value="GMG83580.1"/>
    <property type="molecule type" value="Genomic_DNA"/>
</dbReference>
<name>A0ABQ6LJZ5_9RHOB</name>